<evidence type="ECO:0000313" key="15">
    <source>
        <dbReference type="EMBL" id="CAH1116301.1"/>
    </source>
</evidence>
<sequence>MKLNKSVRLFADKHLENIGNVFGVLYKDELLTDCTLYCKEGSIRAHKVILAACSRYFRKVFIDLKDDNAIFMYGISLTQLKYLVELIYKGSIDVSCDSFNSVIDLAEDLQVAGVLVEDGSDTKKNGSGRDTRYKGQKRVAVDYSLEHNNGGPSKSIKTDKERRQSSSSDKSSYMDQQKESEIDSDNDAQQIEDQPSDIIDIDSLNEDDKFVGHSVGEQGGLSSWAKKERKFKCDLCPGSFKRASHLSRHQLVHTGERPFACDKCDKAFSRHDKLKHHIFKSHEIGALNEALGPDSLYTVDRVDILTPETNMIESPDPITPHDDDDPDITATSDPNWDTTPTQKKQRGRPRKHPVPQPGKRPRGRPRINPIPIPSLVKRPRGRPRLNPIAPKYDSMANSSFSNVPYLVGGISMKDDPEPENMVNQAIMEPVIEIKTDQDKNTIVIDDDGGQSENTNNFFENIGLFENTAIAKIGECTISVSMN</sequence>
<dbReference type="Gene3D" id="3.30.710.10">
    <property type="entry name" value="Potassium Channel Kv1.1, Chain A"/>
    <property type="match status" value="1"/>
</dbReference>
<comment type="subcellular location">
    <subcellularLocation>
        <location evidence="1">Nucleus</location>
    </subcellularLocation>
</comment>
<dbReference type="PROSITE" id="PS50097">
    <property type="entry name" value="BTB"/>
    <property type="match status" value="1"/>
</dbReference>
<evidence type="ECO:0000256" key="6">
    <source>
        <dbReference type="ARBA" id="ARBA00022833"/>
    </source>
</evidence>
<dbReference type="PANTHER" id="PTHR23235">
    <property type="entry name" value="KRUEPPEL-LIKE TRANSCRIPTION FACTOR"/>
    <property type="match status" value="1"/>
</dbReference>
<feature type="region of interest" description="Disordered" evidence="12">
    <location>
        <begin position="309"/>
        <end position="390"/>
    </location>
</feature>
<dbReference type="FunFam" id="3.30.160.60:FF:000145">
    <property type="entry name" value="Zinc finger protein 574"/>
    <property type="match status" value="1"/>
</dbReference>
<dbReference type="SMART" id="SM00355">
    <property type="entry name" value="ZnF_C2H2"/>
    <property type="match status" value="2"/>
</dbReference>
<dbReference type="InterPro" id="IPR013087">
    <property type="entry name" value="Znf_C2H2_type"/>
</dbReference>
<dbReference type="Pfam" id="PF00096">
    <property type="entry name" value="zf-C2H2"/>
    <property type="match status" value="2"/>
</dbReference>
<accession>A0A9P0GP89</accession>
<evidence type="ECO:0000256" key="9">
    <source>
        <dbReference type="ARBA" id="ARBA00023163"/>
    </source>
</evidence>
<feature type="region of interest" description="Disordered" evidence="12">
    <location>
        <begin position="144"/>
        <end position="189"/>
    </location>
</feature>
<dbReference type="AlphaFoldDB" id="A0A9P0GP89"/>
<dbReference type="Proteomes" id="UP001153737">
    <property type="component" value="Chromosome 1"/>
</dbReference>
<dbReference type="GO" id="GO:0000981">
    <property type="term" value="F:DNA-binding transcription factor activity, RNA polymerase II-specific"/>
    <property type="evidence" value="ECO:0007669"/>
    <property type="project" value="TreeGrafter"/>
</dbReference>
<dbReference type="OrthoDB" id="10261408at2759"/>
<dbReference type="PRINTS" id="PR00929">
    <property type="entry name" value="ATHOOK"/>
</dbReference>
<feature type="domain" description="C2H2-type" evidence="14">
    <location>
        <begin position="231"/>
        <end position="258"/>
    </location>
</feature>
<evidence type="ECO:0000256" key="5">
    <source>
        <dbReference type="ARBA" id="ARBA00022771"/>
    </source>
</evidence>
<feature type="domain" description="BTB" evidence="13">
    <location>
        <begin position="32"/>
        <end position="96"/>
    </location>
</feature>
<evidence type="ECO:0000256" key="2">
    <source>
        <dbReference type="ARBA" id="ARBA00006991"/>
    </source>
</evidence>
<keyword evidence="5 11" id="KW-0863">Zinc-finger</keyword>
<dbReference type="GO" id="GO:0008270">
    <property type="term" value="F:zinc ion binding"/>
    <property type="evidence" value="ECO:0007669"/>
    <property type="project" value="UniProtKB-KW"/>
</dbReference>
<dbReference type="PANTHER" id="PTHR23235:SF109">
    <property type="entry name" value="KRUEPPEL-LIKE FACTOR 2"/>
    <property type="match status" value="1"/>
</dbReference>
<organism evidence="15 16">
    <name type="scientific">Phaedon cochleariae</name>
    <name type="common">Mustard beetle</name>
    <dbReference type="NCBI Taxonomy" id="80249"/>
    <lineage>
        <taxon>Eukaryota</taxon>
        <taxon>Metazoa</taxon>
        <taxon>Ecdysozoa</taxon>
        <taxon>Arthropoda</taxon>
        <taxon>Hexapoda</taxon>
        <taxon>Insecta</taxon>
        <taxon>Pterygota</taxon>
        <taxon>Neoptera</taxon>
        <taxon>Endopterygota</taxon>
        <taxon>Coleoptera</taxon>
        <taxon>Polyphaga</taxon>
        <taxon>Cucujiformia</taxon>
        <taxon>Chrysomeloidea</taxon>
        <taxon>Chrysomelidae</taxon>
        <taxon>Chrysomelinae</taxon>
        <taxon>Chrysomelini</taxon>
        <taxon>Phaedon</taxon>
    </lineage>
</organism>
<dbReference type="InterPro" id="IPR000210">
    <property type="entry name" value="BTB/POZ_dom"/>
</dbReference>
<comment type="similarity">
    <text evidence="2">Belongs to the krueppel C2H2-type zinc-finger protein family.</text>
</comment>
<reference evidence="15" key="2">
    <citation type="submission" date="2022-10" db="EMBL/GenBank/DDBJ databases">
        <authorList>
            <consortium name="ENA_rothamsted_submissions"/>
            <consortium name="culmorum"/>
            <person name="King R."/>
        </authorList>
    </citation>
    <scope>NUCLEOTIDE SEQUENCE</scope>
</reference>
<dbReference type="FunFam" id="3.30.160.60:FF:000382">
    <property type="entry name" value="zinc finger protein 35 isoform X4"/>
    <property type="match status" value="1"/>
</dbReference>
<evidence type="ECO:0000256" key="11">
    <source>
        <dbReference type="PROSITE-ProRule" id="PRU00042"/>
    </source>
</evidence>
<evidence type="ECO:0000256" key="10">
    <source>
        <dbReference type="ARBA" id="ARBA00023242"/>
    </source>
</evidence>
<dbReference type="PROSITE" id="PS00028">
    <property type="entry name" value="ZINC_FINGER_C2H2_1"/>
    <property type="match status" value="2"/>
</dbReference>
<keyword evidence="4" id="KW-0677">Repeat</keyword>
<evidence type="ECO:0000259" key="13">
    <source>
        <dbReference type="PROSITE" id="PS50097"/>
    </source>
</evidence>
<keyword evidence="7" id="KW-0805">Transcription regulation</keyword>
<evidence type="ECO:0000256" key="1">
    <source>
        <dbReference type="ARBA" id="ARBA00004123"/>
    </source>
</evidence>
<evidence type="ECO:0000256" key="3">
    <source>
        <dbReference type="ARBA" id="ARBA00022723"/>
    </source>
</evidence>
<dbReference type="CDD" id="cd18315">
    <property type="entry name" value="BTB_POZ_BAB-like"/>
    <property type="match status" value="1"/>
</dbReference>
<evidence type="ECO:0000256" key="8">
    <source>
        <dbReference type="ARBA" id="ARBA00023125"/>
    </source>
</evidence>
<dbReference type="InterPro" id="IPR036236">
    <property type="entry name" value="Znf_C2H2_sf"/>
</dbReference>
<feature type="compositionally biased region" description="Basic residues" evidence="12">
    <location>
        <begin position="343"/>
        <end position="365"/>
    </location>
</feature>
<dbReference type="SUPFAM" id="SSF54695">
    <property type="entry name" value="POZ domain"/>
    <property type="match status" value="1"/>
</dbReference>
<evidence type="ECO:0000256" key="4">
    <source>
        <dbReference type="ARBA" id="ARBA00022737"/>
    </source>
</evidence>
<dbReference type="PROSITE" id="PS50157">
    <property type="entry name" value="ZINC_FINGER_C2H2_2"/>
    <property type="match status" value="2"/>
</dbReference>
<reference evidence="15" key="1">
    <citation type="submission" date="2022-01" db="EMBL/GenBank/DDBJ databases">
        <authorList>
            <person name="King R."/>
        </authorList>
    </citation>
    <scope>NUCLEOTIDE SEQUENCE</scope>
</reference>
<keyword evidence="8" id="KW-0238">DNA-binding</keyword>
<dbReference type="SUPFAM" id="SSF57667">
    <property type="entry name" value="beta-beta-alpha zinc fingers"/>
    <property type="match status" value="1"/>
</dbReference>
<evidence type="ECO:0000256" key="12">
    <source>
        <dbReference type="SAM" id="MobiDB-lite"/>
    </source>
</evidence>
<dbReference type="GO" id="GO:0005634">
    <property type="term" value="C:nucleus"/>
    <property type="evidence" value="ECO:0007669"/>
    <property type="project" value="UniProtKB-SubCell"/>
</dbReference>
<name>A0A9P0GP89_PHACE</name>
<protein>
    <submittedName>
        <fullName evidence="15">Uncharacterized protein</fullName>
    </submittedName>
</protein>
<dbReference type="Pfam" id="PF00651">
    <property type="entry name" value="BTB"/>
    <property type="match status" value="1"/>
</dbReference>
<evidence type="ECO:0000259" key="14">
    <source>
        <dbReference type="PROSITE" id="PS50157"/>
    </source>
</evidence>
<feature type="domain" description="C2H2-type" evidence="14">
    <location>
        <begin position="259"/>
        <end position="282"/>
    </location>
</feature>
<evidence type="ECO:0000256" key="7">
    <source>
        <dbReference type="ARBA" id="ARBA00023015"/>
    </source>
</evidence>
<keyword evidence="3" id="KW-0479">Metal-binding</keyword>
<dbReference type="GO" id="GO:0000978">
    <property type="term" value="F:RNA polymerase II cis-regulatory region sequence-specific DNA binding"/>
    <property type="evidence" value="ECO:0007669"/>
    <property type="project" value="TreeGrafter"/>
</dbReference>
<dbReference type="SMART" id="SM00225">
    <property type="entry name" value="BTB"/>
    <property type="match status" value="1"/>
</dbReference>
<keyword evidence="6" id="KW-0862">Zinc</keyword>
<keyword evidence="10" id="KW-0539">Nucleus</keyword>
<dbReference type="InterPro" id="IPR011333">
    <property type="entry name" value="SKP1/BTB/POZ_sf"/>
</dbReference>
<proteinExistence type="inferred from homology"/>
<evidence type="ECO:0000313" key="16">
    <source>
        <dbReference type="Proteomes" id="UP001153737"/>
    </source>
</evidence>
<dbReference type="Gene3D" id="3.30.160.60">
    <property type="entry name" value="Classic Zinc Finger"/>
    <property type="match status" value="2"/>
</dbReference>
<keyword evidence="16" id="KW-1185">Reference proteome</keyword>
<dbReference type="SMART" id="SM00384">
    <property type="entry name" value="AT_hook"/>
    <property type="match status" value="3"/>
</dbReference>
<dbReference type="EMBL" id="OU896707">
    <property type="protein sequence ID" value="CAH1116301.1"/>
    <property type="molecule type" value="Genomic_DNA"/>
</dbReference>
<gene>
    <name evidence="15" type="ORF">PHAECO_LOCUS669</name>
</gene>
<dbReference type="InterPro" id="IPR017956">
    <property type="entry name" value="AT_hook_DNA-bd_motif"/>
</dbReference>
<keyword evidence="9" id="KW-0804">Transcription</keyword>